<dbReference type="AlphaFoldDB" id="A0A6M3LUH0"/>
<evidence type="ECO:0000313" key="1">
    <source>
        <dbReference type="EMBL" id="QJA98980.1"/>
    </source>
</evidence>
<gene>
    <name evidence="1" type="ORF">MM171A01422_0013</name>
    <name evidence="2" type="ORF">MM171B00346_0026</name>
</gene>
<sequence>MGSTTILERLVNDLKFTALNVNSALTSYDCDDFKYYLKRAEKSIQETLKYIEENEEDVSAVLVKTQVKKAKDKLKDVFMILKEAASAARPPGGYRWLDDFLEGAKRQVWGKG</sequence>
<accession>A0A6M3LUH0</accession>
<protein>
    <submittedName>
        <fullName evidence="1">Uncharacterized protein</fullName>
    </submittedName>
</protein>
<dbReference type="EMBL" id="MT143621">
    <property type="protein sequence ID" value="QJA98980.1"/>
    <property type="molecule type" value="Genomic_DNA"/>
</dbReference>
<name>A0A6M3LUH0_9ZZZZ</name>
<proteinExistence type="predicted"/>
<dbReference type="EMBL" id="MT143879">
    <property type="protein sequence ID" value="QJB04314.1"/>
    <property type="molecule type" value="Genomic_DNA"/>
</dbReference>
<reference evidence="1" key="1">
    <citation type="submission" date="2020-03" db="EMBL/GenBank/DDBJ databases">
        <title>The deep terrestrial virosphere.</title>
        <authorList>
            <person name="Holmfeldt K."/>
            <person name="Nilsson E."/>
            <person name="Simone D."/>
            <person name="Lopez-Fernandez M."/>
            <person name="Wu X."/>
            <person name="de Brujin I."/>
            <person name="Lundin D."/>
            <person name="Andersson A."/>
            <person name="Bertilsson S."/>
            <person name="Dopson M."/>
        </authorList>
    </citation>
    <scope>NUCLEOTIDE SEQUENCE</scope>
    <source>
        <strain evidence="1">MM171A01422</strain>
        <strain evidence="2">MM171B00346</strain>
    </source>
</reference>
<organism evidence="1">
    <name type="scientific">viral metagenome</name>
    <dbReference type="NCBI Taxonomy" id="1070528"/>
    <lineage>
        <taxon>unclassified sequences</taxon>
        <taxon>metagenomes</taxon>
        <taxon>organismal metagenomes</taxon>
    </lineage>
</organism>
<evidence type="ECO:0000313" key="2">
    <source>
        <dbReference type="EMBL" id="QJB04314.1"/>
    </source>
</evidence>